<reference evidence="1 2" key="1">
    <citation type="journal article" date="2019" name="Nat. Med.">
        <title>A library of human gut bacterial isolates paired with longitudinal multiomics data enables mechanistic microbiome research.</title>
        <authorList>
            <person name="Poyet M."/>
            <person name="Groussin M."/>
            <person name="Gibbons S.M."/>
            <person name="Avila-Pacheco J."/>
            <person name="Jiang X."/>
            <person name="Kearney S.M."/>
            <person name="Perrotta A.R."/>
            <person name="Berdy B."/>
            <person name="Zhao S."/>
            <person name="Lieberman T.D."/>
            <person name="Swanson P.K."/>
            <person name="Smith M."/>
            <person name="Roesemann S."/>
            <person name="Alexander J.E."/>
            <person name="Rich S.A."/>
            <person name="Livny J."/>
            <person name="Vlamakis H."/>
            <person name="Clish C."/>
            <person name="Bullock K."/>
            <person name="Deik A."/>
            <person name="Scott J."/>
            <person name="Pierce K.A."/>
            <person name="Xavier R.J."/>
            <person name="Alm E.J."/>
        </authorList>
    </citation>
    <scope>NUCLEOTIDE SEQUENCE [LARGE SCALE GENOMIC DNA]</scope>
    <source>
        <strain evidence="1 2">BIOML-A156</strain>
    </source>
</reference>
<accession>A0A6I0SHM6</accession>
<proteinExistence type="predicted"/>
<dbReference type="EMBL" id="WCRS01000006">
    <property type="protein sequence ID" value="KAB4474090.1"/>
    <property type="molecule type" value="Genomic_DNA"/>
</dbReference>
<dbReference type="GO" id="GO:0016740">
    <property type="term" value="F:transferase activity"/>
    <property type="evidence" value="ECO:0007669"/>
    <property type="project" value="UniProtKB-KW"/>
</dbReference>
<dbReference type="Gene3D" id="3.40.50.2000">
    <property type="entry name" value="Glycogen Phosphorylase B"/>
    <property type="match status" value="2"/>
</dbReference>
<protein>
    <submittedName>
        <fullName evidence="1">Glycosyltransferase family 4 protein</fullName>
    </submittedName>
</protein>
<dbReference type="PANTHER" id="PTHR12526:SF630">
    <property type="entry name" value="GLYCOSYLTRANSFERASE"/>
    <property type="match status" value="1"/>
</dbReference>
<comment type="caution">
    <text evidence="1">The sequence shown here is derived from an EMBL/GenBank/DDBJ whole genome shotgun (WGS) entry which is preliminary data.</text>
</comment>
<dbReference type="CDD" id="cd03794">
    <property type="entry name" value="GT4_WbuB-like"/>
    <property type="match status" value="1"/>
</dbReference>
<keyword evidence="1" id="KW-0808">Transferase</keyword>
<sequence>MKKKIIIITGVFLPEPIVSARLMADLAGELSKKYNVTVLRPHPSRPMGFNVPKYDLSDKPYNVVELDSYVCAKSSLIGRFRESISYGDACLRYMEPLKSKLAFVYNGGWHLLGRKSIAEFCKKNHIPNITPVQDIYPESLLSKLPKISFVQWMAKKLLMPFDMKTLHAANKVHTISNGMRAYLAETRGVNIDRFVVVRNWQDEREFTIYQETHPIIEDHPFTFMYMGNVGALAGLDVVIDAFVKASLNGARLVIAGSGSAKESLMSQAKKYPSYDIQFWEVPFGEVPATQAKADVMVLPIKKGFAKSSIPSKLPAYMFSHKPVLASVDNDSDTAKCIIDGNAGWVCEPEDIDAIAITLQKAFLTDKTQIVEMGENGYQYGIRDFSRTINLEILANACTEVIEKQSKP</sequence>
<dbReference type="AlphaFoldDB" id="A0A6I0SHM6"/>
<dbReference type="RefSeq" id="WP_373251130.1">
    <property type="nucleotide sequence ID" value="NZ_CAXTFL010000009.1"/>
</dbReference>
<dbReference type="Pfam" id="PF13692">
    <property type="entry name" value="Glyco_trans_1_4"/>
    <property type="match status" value="1"/>
</dbReference>
<evidence type="ECO:0000313" key="2">
    <source>
        <dbReference type="Proteomes" id="UP000488521"/>
    </source>
</evidence>
<evidence type="ECO:0000313" key="1">
    <source>
        <dbReference type="EMBL" id="KAB4474090.1"/>
    </source>
</evidence>
<dbReference type="Proteomes" id="UP000488521">
    <property type="component" value="Unassembled WGS sequence"/>
</dbReference>
<dbReference type="PANTHER" id="PTHR12526">
    <property type="entry name" value="GLYCOSYLTRANSFERASE"/>
    <property type="match status" value="1"/>
</dbReference>
<name>A0A6I0SHM6_BACT4</name>
<organism evidence="1 2">
    <name type="scientific">Bacteroides thetaiotaomicron</name>
    <dbReference type="NCBI Taxonomy" id="818"/>
    <lineage>
        <taxon>Bacteria</taxon>
        <taxon>Pseudomonadati</taxon>
        <taxon>Bacteroidota</taxon>
        <taxon>Bacteroidia</taxon>
        <taxon>Bacteroidales</taxon>
        <taxon>Bacteroidaceae</taxon>
        <taxon>Bacteroides</taxon>
    </lineage>
</organism>
<dbReference type="SUPFAM" id="SSF53756">
    <property type="entry name" value="UDP-Glycosyltransferase/glycogen phosphorylase"/>
    <property type="match status" value="1"/>
</dbReference>
<gene>
    <name evidence="1" type="ORF">GAN59_11305</name>
</gene>